<keyword evidence="2" id="KW-1185">Reference proteome</keyword>
<dbReference type="Proteomes" id="UP000028761">
    <property type="component" value="Chromosome 4"/>
</dbReference>
<accession>A0A8I5N9Y9</accession>
<dbReference type="PANTHER" id="PTHR12138">
    <property type="entry name" value="PRIMATE-EXPANDED PROTEIN FAMILY"/>
    <property type="match status" value="1"/>
</dbReference>
<sequence>KRINTINTLISDLNPQELWCLSLPSSGDYRQLPPHTANFCIFSKVGFHHVGQASLKLLTSGDPPGSDSQSAGITGVSHRARLSICIFLCGICAIRISFHRPDISLNFSAEVLASH</sequence>
<dbReference type="Ensembl" id="ENSPANT00000064231.1">
    <property type="protein sequence ID" value="ENSPANP00000057924.1"/>
    <property type="gene ID" value="ENSPANG00000050232.1"/>
</dbReference>
<protein>
    <submittedName>
        <fullName evidence="1">Uncharacterized protein</fullName>
    </submittedName>
</protein>
<evidence type="ECO:0000313" key="2">
    <source>
        <dbReference type="Proteomes" id="UP000028761"/>
    </source>
</evidence>
<reference evidence="1" key="2">
    <citation type="submission" date="2025-08" db="UniProtKB">
        <authorList>
            <consortium name="Ensembl"/>
        </authorList>
    </citation>
    <scope>IDENTIFICATION</scope>
</reference>
<dbReference type="PANTHER" id="PTHR12138:SF135">
    <property type="entry name" value="SAM DOMAIN-CONTAINING PROTEIN"/>
    <property type="match status" value="1"/>
</dbReference>
<reference evidence="1 2" key="1">
    <citation type="submission" date="2012-03" db="EMBL/GenBank/DDBJ databases">
        <title>Whole Genome Assembly of Papio anubis.</title>
        <authorList>
            <person name="Liu Y.L."/>
            <person name="Abraham K.A."/>
            <person name="Akbar H.A."/>
            <person name="Ali S.A."/>
            <person name="Anosike U.A."/>
            <person name="Aqrawi P.A."/>
            <person name="Arias F.A."/>
            <person name="Attaway T.A."/>
            <person name="Awwad R.A."/>
            <person name="Babu C.B."/>
            <person name="Bandaranaike D.B."/>
            <person name="Battles P.B."/>
            <person name="Bell A.B."/>
            <person name="Beltran B.B."/>
            <person name="Berhane-Mersha D.B."/>
            <person name="Bess C.B."/>
            <person name="Bickham C.B."/>
            <person name="Bolden T.B."/>
            <person name="Carter K.C."/>
            <person name="Chau D.C."/>
            <person name="Chavez A.C."/>
            <person name="Clerc-Blankenburg K.C."/>
            <person name="Coyle M.C."/>
            <person name="Dao M.D."/>
            <person name="Davila M.L.D."/>
            <person name="Davy-Carroll L.D."/>
            <person name="Denson S.D."/>
            <person name="Dinh H.D."/>
            <person name="Fernandez S.F."/>
            <person name="Fernando P.F."/>
            <person name="Forbes L.F."/>
            <person name="Francis C.F."/>
            <person name="Francisco L.F."/>
            <person name="Fu Q.F."/>
            <person name="Garcia-Iii R.G."/>
            <person name="Garrett T.G."/>
            <person name="Gross S.G."/>
            <person name="Gubbala S.G."/>
            <person name="Hirani K.H."/>
            <person name="Hogues M.H."/>
            <person name="Hollins B.H."/>
            <person name="Jackson L.J."/>
            <person name="Javaid M.J."/>
            <person name="Jhangiani S.J."/>
            <person name="Johnson A.J."/>
            <person name="Johnson B.J."/>
            <person name="Jones J.J."/>
            <person name="Joshi V.J."/>
            <person name="Kalu J.K."/>
            <person name="Khan N.K."/>
            <person name="Korchina V.K."/>
            <person name="Kovar C.K."/>
            <person name="Lago L.L."/>
            <person name="Lara F.L."/>
            <person name="Le T.-K.L."/>
            <person name="Lee S.L."/>
            <person name="Legall-Iii F.L."/>
            <person name="Lemon S.L."/>
            <person name="Liu J.L."/>
            <person name="Liu Y.-S.L."/>
            <person name="Liyanage D.L."/>
            <person name="Lopez J.L."/>
            <person name="Lorensuhewa L.L."/>
            <person name="Mata R.M."/>
            <person name="Mathew T.M."/>
            <person name="Mercado C.M."/>
            <person name="Mercado I.M."/>
            <person name="Morales K.M."/>
            <person name="Morgan M.M."/>
            <person name="Munidasa M.M."/>
            <person name="Ngo D.N."/>
            <person name="Nguyen L.N."/>
            <person name="Nguyen T.N."/>
            <person name="Nguyen N.N."/>
            <person name="Obregon M.O."/>
            <person name="Okwuonu G.O."/>
            <person name="Ongeri F.O."/>
            <person name="Onwere C.O."/>
            <person name="Osifeso I.O."/>
            <person name="Parra A.P."/>
            <person name="Patil S.P."/>
            <person name="Perez A.P."/>
            <person name="Perez Y.P."/>
            <person name="Pham C.P."/>
            <person name="Pu L.-L.P."/>
            <person name="Puazo M.P."/>
            <person name="Quiroz J.Q."/>
            <person name="Rouhana J.R."/>
            <person name="Ruiz M.R."/>
            <person name="Ruiz S.-J.R."/>
            <person name="Saada N.S."/>
            <person name="Santibanez J.S."/>
            <person name="Scheel M.S."/>
            <person name="Schneider B.S."/>
            <person name="Simmons D.S."/>
            <person name="Sisson I.S."/>
            <person name="Tang L.-Y.T."/>
            <person name="Thornton R.T."/>
            <person name="Tisius J.T."/>
            <person name="Toledanes G.T."/>
            <person name="Trejos Z.T."/>
            <person name="Usmani K.U."/>
            <person name="Varghese R.V."/>
            <person name="Vattathil S.V."/>
            <person name="Vee V.V."/>
            <person name="Walker D.W."/>
            <person name="Weissenberger G.W."/>
            <person name="White C.W."/>
            <person name="Williams A.W."/>
            <person name="Woodworth J.W."/>
            <person name="Wright R.W."/>
            <person name="Zhu Y.Z."/>
            <person name="Han Y.H."/>
            <person name="Newsham I.N."/>
            <person name="Nazareth L.N."/>
            <person name="Worley K.W."/>
            <person name="Muzny D.M."/>
            <person name="Rogers J.R."/>
            <person name="Gibbs R.G."/>
        </authorList>
    </citation>
    <scope>NUCLEOTIDE SEQUENCE [LARGE SCALE GENOMIC DNA]</scope>
</reference>
<reference evidence="1" key="3">
    <citation type="submission" date="2025-09" db="UniProtKB">
        <authorList>
            <consortium name="Ensembl"/>
        </authorList>
    </citation>
    <scope>IDENTIFICATION</scope>
</reference>
<dbReference type="GeneTree" id="ENSGT00940000161627"/>
<proteinExistence type="predicted"/>
<evidence type="ECO:0000313" key="1">
    <source>
        <dbReference type="Ensembl" id="ENSPANP00000057924.1"/>
    </source>
</evidence>
<dbReference type="AlphaFoldDB" id="A0A8I5N9Y9"/>
<organism evidence="1 2">
    <name type="scientific">Papio anubis</name>
    <name type="common">Olive baboon</name>
    <dbReference type="NCBI Taxonomy" id="9555"/>
    <lineage>
        <taxon>Eukaryota</taxon>
        <taxon>Metazoa</taxon>
        <taxon>Chordata</taxon>
        <taxon>Craniata</taxon>
        <taxon>Vertebrata</taxon>
        <taxon>Euteleostomi</taxon>
        <taxon>Mammalia</taxon>
        <taxon>Eutheria</taxon>
        <taxon>Euarchontoglires</taxon>
        <taxon>Primates</taxon>
        <taxon>Haplorrhini</taxon>
        <taxon>Catarrhini</taxon>
        <taxon>Cercopithecidae</taxon>
        <taxon>Cercopithecinae</taxon>
        <taxon>Papio</taxon>
    </lineage>
</organism>
<name>A0A8I5N9Y9_PAPAN</name>
<dbReference type="PRINTS" id="PR02045">
    <property type="entry name" value="F138DOMAIN"/>
</dbReference>